<proteinExistence type="predicted"/>
<evidence type="ECO:0000313" key="1">
    <source>
        <dbReference type="EMBL" id="MDF0708964.1"/>
    </source>
</evidence>
<accession>A0ABT5XST0</accession>
<dbReference type="EMBL" id="JARFVA010000008">
    <property type="protein sequence ID" value="MDF0708964.1"/>
    <property type="molecule type" value="Genomic_DNA"/>
</dbReference>
<organism evidence="1 2">
    <name type="scientific">Flagellimonas okinawensis</name>
    <dbReference type="NCBI Taxonomy" id="3031324"/>
    <lineage>
        <taxon>Bacteria</taxon>
        <taxon>Pseudomonadati</taxon>
        <taxon>Bacteroidota</taxon>
        <taxon>Flavobacteriia</taxon>
        <taxon>Flavobacteriales</taxon>
        <taxon>Flavobacteriaceae</taxon>
        <taxon>Flagellimonas</taxon>
    </lineage>
</organism>
<protein>
    <recommendedName>
        <fullName evidence="3">Secreted protein</fullName>
    </recommendedName>
</protein>
<evidence type="ECO:0008006" key="3">
    <source>
        <dbReference type="Google" id="ProtNLM"/>
    </source>
</evidence>
<reference evidence="1 2" key="1">
    <citation type="submission" date="2023-03" db="EMBL/GenBank/DDBJ databases">
        <title>Muricauda XX sp. nov. and Muricauda XXX sp. nov., two novel species isolated from Okinawa Trough.</title>
        <authorList>
            <person name="Cao W."/>
            <person name="Deng X."/>
        </authorList>
    </citation>
    <scope>NUCLEOTIDE SEQUENCE [LARGE SCALE GENOMIC DNA]</scope>
    <source>
        <strain evidence="1 2">81s02</strain>
    </source>
</reference>
<dbReference type="Proteomes" id="UP001217083">
    <property type="component" value="Unassembled WGS sequence"/>
</dbReference>
<dbReference type="RefSeq" id="WP_275650736.1">
    <property type="nucleotide sequence ID" value="NZ_JARFVA010000008.1"/>
</dbReference>
<name>A0ABT5XST0_9FLAO</name>
<comment type="caution">
    <text evidence="1">The sequence shown here is derived from an EMBL/GenBank/DDBJ whole genome shotgun (WGS) entry which is preliminary data.</text>
</comment>
<evidence type="ECO:0000313" key="2">
    <source>
        <dbReference type="Proteomes" id="UP001217083"/>
    </source>
</evidence>
<sequence length="283" mass="32376">MRSNVLYILLFLIVFTNGVNAQLNSYKYIIVPKRFEAFDATNKYQSSTLMKYYFTENGFNAVYDDALPKDLANERCLGLVADIIDTSSLFTTKVIITLKDCNNLEIFRSEEGTSKSKEYDKSYREALQNAFVSFAGMKYTYEPEPKEEEVEEPATVVISFKDDVKKVDEATKEHVLEQKATKEEQVYKSVEPKPTNIVQGENKEALNTQVPSDLLYAQPTANGYQLVDSTPKVVLKLEETSMENVFMTDFQGHNAVVFEKDGKWLLEYSENGEKVQKELNIKF</sequence>
<gene>
    <name evidence="1" type="ORF">PY091_17235</name>
</gene>
<keyword evidence="2" id="KW-1185">Reference proteome</keyword>